<evidence type="ECO:0000259" key="1">
    <source>
        <dbReference type="Pfam" id="PF06985"/>
    </source>
</evidence>
<feature type="domain" description="Heterokaryon incompatibility" evidence="1">
    <location>
        <begin position="318"/>
        <end position="418"/>
    </location>
</feature>
<evidence type="ECO:0000313" key="3">
    <source>
        <dbReference type="Proteomes" id="UP001583193"/>
    </source>
</evidence>
<keyword evidence="3" id="KW-1185">Reference proteome</keyword>
<gene>
    <name evidence="2" type="ORF">Plec18167_006939</name>
</gene>
<evidence type="ECO:0000313" key="2">
    <source>
        <dbReference type="EMBL" id="KAL1871789.1"/>
    </source>
</evidence>
<dbReference type="InterPro" id="IPR010730">
    <property type="entry name" value="HET"/>
</dbReference>
<protein>
    <recommendedName>
        <fullName evidence="1">Heterokaryon incompatibility domain-containing protein</fullName>
    </recommendedName>
</protein>
<organism evidence="2 3">
    <name type="scientific">Paecilomyces lecythidis</name>
    <dbReference type="NCBI Taxonomy" id="3004212"/>
    <lineage>
        <taxon>Eukaryota</taxon>
        <taxon>Fungi</taxon>
        <taxon>Dikarya</taxon>
        <taxon>Ascomycota</taxon>
        <taxon>Pezizomycotina</taxon>
        <taxon>Eurotiomycetes</taxon>
        <taxon>Eurotiomycetidae</taxon>
        <taxon>Eurotiales</taxon>
        <taxon>Thermoascaceae</taxon>
        <taxon>Paecilomyces</taxon>
    </lineage>
</organism>
<sequence>MDHIEEVSDPAYPPLKIRCLSSTPYDQLDWSSYPKRAGWAEDRIWDGDFSQHEPVETEIFLQNWLYFGVLWVLLGENGCKRNYVIRDVESNDNIITTKLLDEHIYQRTQELRILAKTDQGAAQRVMNDIERCLMTVAKLCRINTCAGDIRGGLNIWPLSEQIDLSVRVLAEYLCTAFNNNWPMSYACPLISLNFMCAYLPISRMLDGDRCRSEINMVATTFSSMSAFFMTQLRPSQKRTVLDHSKCSDTLCEARQIDESTYKTQHTSGQCTCDYLGPFVEDVVSILRSDRIPLLSIQPIKSSPYLTINVEPFKEGKRYIALSHVWSDGLGNPHKNELPQCQLHRIKGLLDDILSRFSSLSLINMGALNTLGKKFNGSSLLFWMDTLCIPVESQYRKDRSKAIKLIKKTFENAFRVLVLDAELQGVPISVPTESFMRITISPWRRRLWTLQEAVCAQRLYVKFMDGFFDVQLEYEDNDNSRRDTSGGWLNPRNRQIRWTPHSDARSLYWEVRTLRLNVIDRPDRKMVGFRRVIEMPSQDMETRRRCNAIMQAFLSTLHRSTSRKEDEFICMASLVGWDLSLLHGVPFEYRMYALLSTETALPQGLLFMNGPRMLNAGWSWAVRQFGSFHAVNTSVPLGDLTPGTVDKRGFSVKYPGLALSPADTKSGFQSLFVRAQYNTGLTGRFQIRKNQSSQTSDGIIEDLKSRNSSSRNETELSDLDLYVIFWDHTHRLLESVPMPAAIVSTARGQTFPATPSSEILCKFEFLATLEILEWTGGQDLEKPGADNQAHWIEATWVVQ</sequence>
<reference evidence="2 3" key="1">
    <citation type="journal article" date="2024" name="IMA Fungus">
        <title>IMA Genome - F19 : A genome assembly and annotation guide to empower mycologists, including annotated draft genome sequences of Ceratocystis pirilliformis, Diaporthe australafricana, Fusarium ophioides, Paecilomyces lecythidis, and Sporothrix stenoceras.</title>
        <authorList>
            <person name="Aylward J."/>
            <person name="Wilson A.M."/>
            <person name="Visagie C.M."/>
            <person name="Spraker J."/>
            <person name="Barnes I."/>
            <person name="Buitendag C."/>
            <person name="Ceriani C."/>
            <person name="Del Mar Angel L."/>
            <person name="du Plessis D."/>
            <person name="Fuchs T."/>
            <person name="Gasser K."/>
            <person name="Kramer D."/>
            <person name="Li W."/>
            <person name="Munsamy K."/>
            <person name="Piso A."/>
            <person name="Price J.L."/>
            <person name="Sonnekus B."/>
            <person name="Thomas C."/>
            <person name="van der Nest A."/>
            <person name="van Dijk A."/>
            <person name="van Heerden A."/>
            <person name="van Vuuren N."/>
            <person name="Yilmaz N."/>
            <person name="Duong T.A."/>
            <person name="van der Merwe N.A."/>
            <person name="Wingfield M.J."/>
            <person name="Wingfield B.D."/>
        </authorList>
    </citation>
    <scope>NUCLEOTIDE SEQUENCE [LARGE SCALE GENOMIC DNA]</scope>
    <source>
        <strain evidence="2 3">CMW 18167</strain>
    </source>
</reference>
<dbReference type="EMBL" id="JAVDPF010000026">
    <property type="protein sequence ID" value="KAL1871789.1"/>
    <property type="molecule type" value="Genomic_DNA"/>
</dbReference>
<proteinExistence type="predicted"/>
<name>A0ABR3X866_9EURO</name>
<dbReference type="PANTHER" id="PTHR39596">
    <property type="match status" value="1"/>
</dbReference>
<dbReference type="PANTHER" id="PTHR39596:SF2">
    <property type="entry name" value="HET DOMAIN PROTEIN (AFU_ORTHOLOGUE AFUA_1G17550)-RELATED"/>
    <property type="match status" value="1"/>
</dbReference>
<accession>A0ABR3X866</accession>
<comment type="caution">
    <text evidence="2">The sequence shown here is derived from an EMBL/GenBank/DDBJ whole genome shotgun (WGS) entry which is preliminary data.</text>
</comment>
<dbReference type="Proteomes" id="UP001583193">
    <property type="component" value="Unassembled WGS sequence"/>
</dbReference>
<dbReference type="Pfam" id="PF06985">
    <property type="entry name" value="HET"/>
    <property type="match status" value="1"/>
</dbReference>